<feature type="domain" description="Metallo-beta-lactamase" evidence="1">
    <location>
        <begin position="55"/>
        <end position="241"/>
    </location>
</feature>
<organism evidence="2 3">
    <name type="scientific">Caulobacter mirabilis</name>
    <dbReference type="NCBI Taxonomy" id="69666"/>
    <lineage>
        <taxon>Bacteria</taxon>
        <taxon>Pseudomonadati</taxon>
        <taxon>Pseudomonadota</taxon>
        <taxon>Alphaproteobacteria</taxon>
        <taxon>Caulobacterales</taxon>
        <taxon>Caulobacteraceae</taxon>
        <taxon>Caulobacter</taxon>
    </lineage>
</organism>
<dbReference type="Proteomes" id="UP000228945">
    <property type="component" value="Chromosome"/>
</dbReference>
<keyword evidence="3" id="KW-1185">Reference proteome</keyword>
<name>A0A2D2AY08_9CAUL</name>
<proteinExistence type="predicted"/>
<dbReference type="RefSeq" id="WP_099622152.1">
    <property type="nucleotide sequence ID" value="NZ_CP024201.1"/>
</dbReference>
<dbReference type="Pfam" id="PF12706">
    <property type="entry name" value="Lactamase_B_2"/>
    <property type="match status" value="1"/>
</dbReference>
<dbReference type="CDD" id="cd16279">
    <property type="entry name" value="metallo-hydrolase-like_MBL-fold"/>
    <property type="match status" value="1"/>
</dbReference>
<dbReference type="SUPFAM" id="SSF56281">
    <property type="entry name" value="Metallo-hydrolase/oxidoreductase"/>
    <property type="match status" value="1"/>
</dbReference>
<evidence type="ECO:0000259" key="1">
    <source>
        <dbReference type="Pfam" id="PF12706"/>
    </source>
</evidence>
<dbReference type="InterPro" id="IPR036866">
    <property type="entry name" value="RibonucZ/Hydroxyglut_hydro"/>
</dbReference>
<evidence type="ECO:0000313" key="2">
    <source>
        <dbReference type="EMBL" id="ATQ42900.1"/>
    </source>
</evidence>
<dbReference type="AlphaFoldDB" id="A0A2D2AY08"/>
<dbReference type="KEGG" id="cmb:CSW64_11015"/>
<dbReference type="PANTHER" id="PTHR42663:SF6">
    <property type="entry name" value="HYDROLASE C777.06C-RELATED"/>
    <property type="match status" value="1"/>
</dbReference>
<evidence type="ECO:0000313" key="3">
    <source>
        <dbReference type="Proteomes" id="UP000228945"/>
    </source>
</evidence>
<dbReference type="PANTHER" id="PTHR42663">
    <property type="entry name" value="HYDROLASE C777.06C-RELATED-RELATED"/>
    <property type="match status" value="1"/>
</dbReference>
<dbReference type="EMBL" id="CP024201">
    <property type="protein sequence ID" value="ATQ42900.1"/>
    <property type="molecule type" value="Genomic_DNA"/>
</dbReference>
<sequence>MSGVLEVTILGCGSSGGVPRADGDWGVCDPGQPKNRRTRCSLLVRRRAGEGEAETTVLVDTSPDFREQAIAAEILRLDAVLYSHDHADQAHGIDDVRAFFLRQRARIPAWMDAPTRESLLKRFDYIFEDTGGYPAILEARDLPQHGRNWRIEGPSGPVPVTTFDQDHGAIRCVGYRFGGPRGGVAYSPDVNGLPEAAFEALADLDVWIVDALRYTPHPTHAHLDKTLEWIARVKPKRAILTNMHIDMDYDSLWDRLPEAVEPAHDGLTVEIAL</sequence>
<accession>A0A2D2AY08</accession>
<dbReference type="InterPro" id="IPR001279">
    <property type="entry name" value="Metallo-B-lactamas"/>
</dbReference>
<protein>
    <submittedName>
        <fullName evidence="2">Phosphoribosyl 1,2-cyclic phosphodiesterase</fullName>
    </submittedName>
</protein>
<reference evidence="2 3" key="1">
    <citation type="submission" date="2017-10" db="EMBL/GenBank/DDBJ databases">
        <title>Genome sequence of Caulobacter mirabilis FWC38.</title>
        <authorList>
            <person name="Fiebig A."/>
            <person name="Crosson S."/>
        </authorList>
    </citation>
    <scope>NUCLEOTIDE SEQUENCE [LARGE SCALE GENOMIC DNA]</scope>
    <source>
        <strain evidence="2 3">FWC 38</strain>
    </source>
</reference>
<dbReference type="Gene3D" id="3.60.15.10">
    <property type="entry name" value="Ribonuclease Z/Hydroxyacylglutathione hydrolase-like"/>
    <property type="match status" value="1"/>
</dbReference>
<dbReference type="OrthoDB" id="9781189at2"/>
<gene>
    <name evidence="2" type="ORF">CSW64_11015</name>
</gene>